<comment type="caution">
    <text evidence="1">The sequence shown here is derived from an EMBL/GenBank/DDBJ whole genome shotgun (WGS) entry which is preliminary data.</text>
</comment>
<dbReference type="EMBL" id="RRYP01037489">
    <property type="protein sequence ID" value="TNV67727.1"/>
    <property type="molecule type" value="Genomic_DNA"/>
</dbReference>
<protein>
    <submittedName>
        <fullName evidence="1">Uncharacterized protein</fullName>
    </submittedName>
</protein>
<dbReference type="AlphaFoldDB" id="A0A8J8N8W0"/>
<evidence type="ECO:0000313" key="2">
    <source>
        <dbReference type="Proteomes" id="UP000785679"/>
    </source>
</evidence>
<gene>
    <name evidence="1" type="ORF">FGO68_gene7119</name>
</gene>
<organism evidence="1 2">
    <name type="scientific">Halteria grandinella</name>
    <dbReference type="NCBI Taxonomy" id="5974"/>
    <lineage>
        <taxon>Eukaryota</taxon>
        <taxon>Sar</taxon>
        <taxon>Alveolata</taxon>
        <taxon>Ciliophora</taxon>
        <taxon>Intramacronucleata</taxon>
        <taxon>Spirotrichea</taxon>
        <taxon>Stichotrichia</taxon>
        <taxon>Sporadotrichida</taxon>
        <taxon>Halteriidae</taxon>
        <taxon>Halteria</taxon>
    </lineage>
</organism>
<sequence>MISDTISAGYKWLLRPSPVYLLQNAAGKAVATNKQCSHRYNNPDYFVPENKADKLELRDYIERCYIRKYIDPRTKLPLTPEQKKLFKAHFDFAKSKRIGITDYIYQTEVLTGKCLLEQSINGLAASFIDVAA</sequence>
<keyword evidence="2" id="KW-1185">Reference proteome</keyword>
<dbReference type="Proteomes" id="UP000785679">
    <property type="component" value="Unassembled WGS sequence"/>
</dbReference>
<name>A0A8J8N8W0_HALGN</name>
<accession>A0A8J8N8W0</accession>
<proteinExistence type="predicted"/>
<reference evidence="1" key="1">
    <citation type="submission" date="2019-06" db="EMBL/GenBank/DDBJ databases">
        <authorList>
            <person name="Zheng W."/>
        </authorList>
    </citation>
    <scope>NUCLEOTIDE SEQUENCE</scope>
    <source>
        <strain evidence="1">QDHG01</strain>
    </source>
</reference>
<evidence type="ECO:0000313" key="1">
    <source>
        <dbReference type="EMBL" id="TNV67727.1"/>
    </source>
</evidence>